<dbReference type="PANTHER" id="PTHR39193">
    <property type="entry name" value="5-DEOXY-GLUCURONATE ISOMERASE"/>
    <property type="match status" value="1"/>
</dbReference>
<proteinExistence type="predicted"/>
<dbReference type="InterPro" id="IPR024203">
    <property type="entry name" value="Deoxy-glucuronate_isom_IolB"/>
</dbReference>
<keyword evidence="3" id="KW-1185">Reference proteome</keyword>
<evidence type="ECO:0000313" key="2">
    <source>
        <dbReference type="EMBL" id="ROR96721.1"/>
    </source>
</evidence>
<accession>A0A3N2DAA7</accession>
<gene>
    <name evidence="2" type="ORF">EDD28_1312</name>
</gene>
<sequence length="287" mass="29863">MTTYHHPAGSMARPDVPGAAVWLDPGAAGWSRTGLRVLELSPDVPVTLDLPGTEAVVLPLAGSVTVGVAGVEHPLAGRASVFDGPSDALYVPPGHAPVLTGTGRVAVLTCRSDAIGEVQVVAPGDVAIEVRGRGAVTRLARTYTGGAGLRADRLLGVEVITPGGNWSSYPPHKHDVDTETETQLEEIYYFEIAGGDDVDGWGYCQVTASDERPIDVLAEVRTGDVVLVPHGWHGPAIAPPGFDMYYLNVMAGDGASREWLVSYAPSTGRILDSVSDAAVDPRLAGAG</sequence>
<evidence type="ECO:0000256" key="1">
    <source>
        <dbReference type="ARBA" id="ARBA00023235"/>
    </source>
</evidence>
<dbReference type="InterPro" id="IPR014710">
    <property type="entry name" value="RmlC-like_jellyroll"/>
</dbReference>
<dbReference type="NCBIfam" id="TIGR04378">
    <property type="entry name" value="myo_inos_iolB"/>
    <property type="match status" value="1"/>
</dbReference>
<dbReference type="SUPFAM" id="SSF51182">
    <property type="entry name" value="RmlC-like cupins"/>
    <property type="match status" value="1"/>
</dbReference>
<comment type="caution">
    <text evidence="2">The sequence shown here is derived from an EMBL/GenBank/DDBJ whole genome shotgun (WGS) entry which is preliminary data.</text>
</comment>
<dbReference type="PANTHER" id="PTHR39193:SF1">
    <property type="entry name" value="5-DEOXY-GLUCURONATE ISOMERASE"/>
    <property type="match status" value="1"/>
</dbReference>
<protein>
    <submittedName>
        <fullName evidence="2">5-deoxyglucuronate isomerase</fullName>
    </submittedName>
</protein>
<evidence type="ECO:0000313" key="3">
    <source>
        <dbReference type="Proteomes" id="UP000275356"/>
    </source>
</evidence>
<organism evidence="2 3">
    <name type="scientific">Salana multivorans</name>
    <dbReference type="NCBI Taxonomy" id="120377"/>
    <lineage>
        <taxon>Bacteria</taxon>
        <taxon>Bacillati</taxon>
        <taxon>Actinomycetota</taxon>
        <taxon>Actinomycetes</taxon>
        <taxon>Micrococcales</taxon>
        <taxon>Beutenbergiaceae</taxon>
        <taxon>Salana</taxon>
    </lineage>
</organism>
<dbReference type="Proteomes" id="UP000275356">
    <property type="component" value="Unassembled WGS sequence"/>
</dbReference>
<reference evidence="2 3" key="1">
    <citation type="submission" date="2018-11" db="EMBL/GenBank/DDBJ databases">
        <title>Sequencing the genomes of 1000 actinobacteria strains.</title>
        <authorList>
            <person name="Klenk H.-P."/>
        </authorList>
    </citation>
    <scope>NUCLEOTIDE SEQUENCE [LARGE SCALE GENOMIC DNA]</scope>
    <source>
        <strain evidence="2 3">DSM 13521</strain>
    </source>
</reference>
<dbReference type="InterPro" id="IPR011051">
    <property type="entry name" value="RmlC_Cupin_sf"/>
</dbReference>
<dbReference type="GO" id="GO:0019310">
    <property type="term" value="P:inositol catabolic process"/>
    <property type="evidence" value="ECO:0007669"/>
    <property type="project" value="InterPro"/>
</dbReference>
<dbReference type="AlphaFoldDB" id="A0A3N2DAA7"/>
<keyword evidence="1 2" id="KW-0413">Isomerase</keyword>
<dbReference type="Pfam" id="PF04962">
    <property type="entry name" value="KduI"/>
    <property type="match status" value="1"/>
</dbReference>
<dbReference type="OrthoDB" id="9799936at2"/>
<dbReference type="RefSeq" id="WP_123738859.1">
    <property type="nucleotide sequence ID" value="NZ_RKHQ01000001.1"/>
</dbReference>
<dbReference type="EMBL" id="RKHQ01000001">
    <property type="protein sequence ID" value="ROR96721.1"/>
    <property type="molecule type" value="Genomic_DNA"/>
</dbReference>
<dbReference type="Gene3D" id="2.60.120.10">
    <property type="entry name" value="Jelly Rolls"/>
    <property type="match status" value="2"/>
</dbReference>
<dbReference type="InterPro" id="IPR021120">
    <property type="entry name" value="KduI/IolB_isomerase"/>
</dbReference>
<name>A0A3N2DAA7_9MICO</name>
<dbReference type="PIRSF" id="PIRSF036628">
    <property type="entry name" value="IolB"/>
    <property type="match status" value="1"/>
</dbReference>
<dbReference type="GO" id="GO:0008880">
    <property type="term" value="F:glucuronate isomerase activity"/>
    <property type="evidence" value="ECO:0007669"/>
    <property type="project" value="InterPro"/>
</dbReference>